<name>A0A498IRA2_MALDO</name>
<dbReference type="EMBL" id="RDQH01000337">
    <property type="protein sequence ID" value="RXH83803.1"/>
    <property type="molecule type" value="Genomic_DNA"/>
</dbReference>
<keyword evidence="2" id="KW-1185">Reference proteome</keyword>
<dbReference type="AlphaFoldDB" id="A0A498IRA2"/>
<comment type="caution">
    <text evidence="1">The sequence shown here is derived from an EMBL/GenBank/DDBJ whole genome shotgun (WGS) entry which is preliminary data.</text>
</comment>
<gene>
    <name evidence="1" type="ORF">DVH24_009238</name>
</gene>
<organism evidence="1 2">
    <name type="scientific">Malus domestica</name>
    <name type="common">Apple</name>
    <name type="synonym">Pyrus malus</name>
    <dbReference type="NCBI Taxonomy" id="3750"/>
    <lineage>
        <taxon>Eukaryota</taxon>
        <taxon>Viridiplantae</taxon>
        <taxon>Streptophyta</taxon>
        <taxon>Embryophyta</taxon>
        <taxon>Tracheophyta</taxon>
        <taxon>Spermatophyta</taxon>
        <taxon>Magnoliopsida</taxon>
        <taxon>eudicotyledons</taxon>
        <taxon>Gunneridae</taxon>
        <taxon>Pentapetalae</taxon>
        <taxon>rosids</taxon>
        <taxon>fabids</taxon>
        <taxon>Rosales</taxon>
        <taxon>Rosaceae</taxon>
        <taxon>Amygdaloideae</taxon>
        <taxon>Maleae</taxon>
        <taxon>Malus</taxon>
    </lineage>
</organism>
<accession>A0A498IRA2</accession>
<reference evidence="1 2" key="1">
    <citation type="submission" date="2018-10" db="EMBL/GenBank/DDBJ databases">
        <title>A high-quality apple genome assembly.</title>
        <authorList>
            <person name="Hu J."/>
        </authorList>
    </citation>
    <scope>NUCLEOTIDE SEQUENCE [LARGE SCALE GENOMIC DNA]</scope>
    <source>
        <strain evidence="2">cv. HFTH1</strain>
        <tissue evidence="1">Young leaf</tissue>
    </source>
</reference>
<evidence type="ECO:0000313" key="1">
    <source>
        <dbReference type="EMBL" id="RXH83803.1"/>
    </source>
</evidence>
<protein>
    <submittedName>
        <fullName evidence="1">Uncharacterized protein</fullName>
    </submittedName>
</protein>
<sequence length="75" mass="8673">MSDKFGPDFSSTIAIKVNYNPKVSEIVHGFGCIFFGKRKTQRGQHTEDKLFLFSRMSSGFLWSLYKFKVRSSLKD</sequence>
<dbReference type="Proteomes" id="UP000290289">
    <property type="component" value="Chromosome 11"/>
</dbReference>
<proteinExistence type="predicted"/>
<evidence type="ECO:0000313" key="2">
    <source>
        <dbReference type="Proteomes" id="UP000290289"/>
    </source>
</evidence>